<protein>
    <recommendedName>
        <fullName evidence="8">Abasic site processing protein</fullName>
        <ecNumber evidence="8">3.4.-.-</ecNumber>
    </recommendedName>
</protein>
<name>A0A853DD29_9MICO</name>
<reference evidence="9 10" key="1">
    <citation type="submission" date="2020-07" db="EMBL/GenBank/DDBJ databases">
        <title>Sequencing the genomes of 1000 actinobacteria strains.</title>
        <authorList>
            <person name="Klenk H.-P."/>
        </authorList>
    </citation>
    <scope>NUCLEOTIDE SEQUENCE [LARGE SCALE GENOMIC DNA]</scope>
    <source>
        <strain evidence="9 10">DSM 29531</strain>
    </source>
</reference>
<sequence>MCGRYAATFNPDDLVDQMEIELDRTADATRSVLVNPQEPPAGAPDWNMAPTKQAPVVLTRPDRSEKGSGEEQAVRQLRLLTWGLVPNWAKDIKVGIRMINARAETLLDKGAFAKAAVARRCLVPAAGWYEWQVSPTATTKGGKPRKQPFFVHRADEELLAFAGVYEFWRDRSLAEDDPSAWVASFSIITTGAEEGLDRIHERQPFVLDRDVWQDWLDPAQRDPDFVRATLADHDPGRFEAWPVGAAVSSGRNNGAHLLDPAPESELVGVVDPSTGQVLGPVED</sequence>
<comment type="caution">
    <text evidence="9">The sequence shown here is derived from an EMBL/GenBank/DDBJ whole genome shotgun (WGS) entry which is preliminary data.</text>
</comment>
<dbReference type="AlphaFoldDB" id="A0A853DD29"/>
<evidence type="ECO:0000256" key="7">
    <source>
        <dbReference type="ARBA" id="ARBA00023239"/>
    </source>
</evidence>
<keyword evidence="7" id="KW-0456">Lyase</keyword>
<evidence type="ECO:0000256" key="8">
    <source>
        <dbReference type="RuleBase" id="RU364100"/>
    </source>
</evidence>
<evidence type="ECO:0000256" key="1">
    <source>
        <dbReference type="ARBA" id="ARBA00008136"/>
    </source>
</evidence>
<organism evidence="9 10">
    <name type="scientific">Allobranchiibius huperziae</name>
    <dbReference type="NCBI Taxonomy" id="1874116"/>
    <lineage>
        <taxon>Bacteria</taxon>
        <taxon>Bacillati</taxon>
        <taxon>Actinomycetota</taxon>
        <taxon>Actinomycetes</taxon>
        <taxon>Micrococcales</taxon>
        <taxon>Dermacoccaceae</taxon>
        <taxon>Allobranchiibius</taxon>
    </lineage>
</organism>
<dbReference type="RefSeq" id="WP_179479439.1">
    <property type="nucleotide sequence ID" value="NZ_JACCFW010000001.1"/>
</dbReference>
<dbReference type="Gene3D" id="3.90.1680.10">
    <property type="entry name" value="SOS response associated peptidase-like"/>
    <property type="match status" value="1"/>
</dbReference>
<proteinExistence type="inferred from homology"/>
<keyword evidence="3" id="KW-0227">DNA damage</keyword>
<keyword evidence="2 8" id="KW-0645">Protease</keyword>
<dbReference type="GO" id="GO:0008233">
    <property type="term" value="F:peptidase activity"/>
    <property type="evidence" value="ECO:0007669"/>
    <property type="project" value="UniProtKB-KW"/>
</dbReference>
<dbReference type="EC" id="3.4.-.-" evidence="8"/>
<dbReference type="GO" id="GO:0106300">
    <property type="term" value="P:protein-DNA covalent cross-linking repair"/>
    <property type="evidence" value="ECO:0007669"/>
    <property type="project" value="InterPro"/>
</dbReference>
<dbReference type="InterPro" id="IPR036590">
    <property type="entry name" value="SRAP-like"/>
</dbReference>
<dbReference type="EMBL" id="JACCFW010000001">
    <property type="protein sequence ID" value="NYJ73903.1"/>
    <property type="molecule type" value="Genomic_DNA"/>
</dbReference>
<evidence type="ECO:0000313" key="10">
    <source>
        <dbReference type="Proteomes" id="UP000571817"/>
    </source>
</evidence>
<evidence type="ECO:0000313" key="9">
    <source>
        <dbReference type="EMBL" id="NYJ73903.1"/>
    </source>
</evidence>
<evidence type="ECO:0000256" key="2">
    <source>
        <dbReference type="ARBA" id="ARBA00022670"/>
    </source>
</evidence>
<evidence type="ECO:0000256" key="4">
    <source>
        <dbReference type="ARBA" id="ARBA00022801"/>
    </source>
</evidence>
<keyword evidence="4 8" id="KW-0378">Hydrolase</keyword>
<dbReference type="GO" id="GO:0016829">
    <property type="term" value="F:lyase activity"/>
    <property type="evidence" value="ECO:0007669"/>
    <property type="project" value="UniProtKB-KW"/>
</dbReference>
<evidence type="ECO:0000256" key="3">
    <source>
        <dbReference type="ARBA" id="ARBA00022763"/>
    </source>
</evidence>
<keyword evidence="5" id="KW-0190">Covalent protein-DNA linkage</keyword>
<dbReference type="InterPro" id="IPR003738">
    <property type="entry name" value="SRAP"/>
</dbReference>
<keyword evidence="10" id="KW-1185">Reference proteome</keyword>
<dbReference type="GO" id="GO:0003697">
    <property type="term" value="F:single-stranded DNA binding"/>
    <property type="evidence" value="ECO:0007669"/>
    <property type="project" value="InterPro"/>
</dbReference>
<dbReference type="Pfam" id="PF02586">
    <property type="entry name" value="SRAP"/>
    <property type="match status" value="1"/>
</dbReference>
<dbReference type="GO" id="GO:0006508">
    <property type="term" value="P:proteolysis"/>
    <property type="evidence" value="ECO:0007669"/>
    <property type="project" value="UniProtKB-KW"/>
</dbReference>
<keyword evidence="6" id="KW-0238">DNA-binding</keyword>
<comment type="similarity">
    <text evidence="1 8">Belongs to the SOS response-associated peptidase family.</text>
</comment>
<dbReference type="Proteomes" id="UP000571817">
    <property type="component" value="Unassembled WGS sequence"/>
</dbReference>
<evidence type="ECO:0000256" key="6">
    <source>
        <dbReference type="ARBA" id="ARBA00023125"/>
    </source>
</evidence>
<accession>A0A853DD29</accession>
<dbReference type="PANTHER" id="PTHR13604:SF0">
    <property type="entry name" value="ABASIC SITE PROCESSING PROTEIN HMCES"/>
    <property type="match status" value="1"/>
</dbReference>
<gene>
    <name evidence="9" type="ORF">HNR15_000866</name>
</gene>
<evidence type="ECO:0000256" key="5">
    <source>
        <dbReference type="ARBA" id="ARBA00023124"/>
    </source>
</evidence>
<dbReference type="PANTHER" id="PTHR13604">
    <property type="entry name" value="DC12-RELATED"/>
    <property type="match status" value="1"/>
</dbReference>
<dbReference type="SUPFAM" id="SSF143081">
    <property type="entry name" value="BB1717-like"/>
    <property type="match status" value="1"/>
</dbReference>